<evidence type="ECO:0008006" key="8">
    <source>
        <dbReference type="Google" id="ProtNLM"/>
    </source>
</evidence>
<name>L9XEH2_9EURY</name>
<evidence type="ECO:0000256" key="2">
    <source>
        <dbReference type="ARBA" id="ARBA00022692"/>
    </source>
</evidence>
<keyword evidence="7" id="KW-1185">Reference proteome</keyword>
<feature type="transmembrane region" description="Helical" evidence="5">
    <location>
        <begin position="47"/>
        <end position="66"/>
    </location>
</feature>
<dbReference type="InterPro" id="IPR002657">
    <property type="entry name" value="BilAc:Na_symport/Acr3"/>
</dbReference>
<evidence type="ECO:0000313" key="6">
    <source>
        <dbReference type="EMBL" id="ELY60140.1"/>
    </source>
</evidence>
<dbReference type="PATRIC" id="fig|1227497.3.peg.523"/>
<evidence type="ECO:0000256" key="5">
    <source>
        <dbReference type="SAM" id="Phobius"/>
    </source>
</evidence>
<keyword evidence="4 5" id="KW-0472">Membrane</keyword>
<dbReference type="GO" id="GO:0016020">
    <property type="term" value="C:membrane"/>
    <property type="evidence" value="ECO:0007669"/>
    <property type="project" value="UniProtKB-SubCell"/>
</dbReference>
<dbReference type="Gene3D" id="1.20.1530.20">
    <property type="match status" value="1"/>
</dbReference>
<protein>
    <recommendedName>
        <fullName evidence="8">Sodium symporter</fullName>
    </recommendedName>
</protein>
<gene>
    <name evidence="6" type="ORF">C491_02530</name>
</gene>
<feature type="transmembrane region" description="Helical" evidence="5">
    <location>
        <begin position="20"/>
        <end position="40"/>
    </location>
</feature>
<sequence>MIGATLAGVAYPTLAAPLQPLLPVLVAGLIFTGFYGFSLGEATEQRVSLPVVASLLCLYLLVPVALYPVAAAVLSGEMLLGVLVVLSAPLAAGSSIIWTRLGGGNTVLTTIVVLASMLLAPLVMPSLITLFADSAVEVSASALILELGAIVLAGGALAYVVPDGSVSESQLDGFSIATIGALIYAGVGGSTLALEPSQLAFVGAIGAAAIGLSAAVAYGLYVHGMGQDDCVTVLFSSSMKNMSVSVMIGAVLGGGTIVASITAFYVVQQLVSSSLVRHLDAATSG</sequence>
<feature type="transmembrane region" description="Helical" evidence="5">
    <location>
        <begin position="78"/>
        <end position="99"/>
    </location>
</feature>
<dbReference type="InterPro" id="IPR038770">
    <property type="entry name" value="Na+/solute_symporter_sf"/>
</dbReference>
<dbReference type="Pfam" id="PF01758">
    <property type="entry name" value="SBF"/>
    <property type="match status" value="1"/>
</dbReference>
<feature type="transmembrane region" description="Helical" evidence="5">
    <location>
        <begin position="199"/>
        <end position="221"/>
    </location>
</feature>
<keyword evidence="2 5" id="KW-0812">Transmembrane</keyword>
<dbReference type="OrthoDB" id="157590at2157"/>
<evidence type="ECO:0000313" key="7">
    <source>
        <dbReference type="Proteomes" id="UP000011688"/>
    </source>
</evidence>
<reference evidence="6 7" key="1">
    <citation type="journal article" date="2014" name="PLoS Genet.">
        <title>Phylogenetically driven sequencing of extremely halophilic archaea reveals strategies for static and dynamic osmo-response.</title>
        <authorList>
            <person name="Becker E.A."/>
            <person name="Seitzer P.M."/>
            <person name="Tritt A."/>
            <person name="Larsen D."/>
            <person name="Krusor M."/>
            <person name="Yao A.I."/>
            <person name="Wu D."/>
            <person name="Madern D."/>
            <person name="Eisen J.A."/>
            <person name="Darling A.E."/>
            <person name="Facciotti M.T."/>
        </authorList>
    </citation>
    <scope>NUCLEOTIDE SEQUENCE [LARGE SCALE GENOMIC DNA]</scope>
    <source>
        <strain evidence="6 7">DSM 10524</strain>
    </source>
</reference>
<accession>L9XEH2</accession>
<evidence type="ECO:0000256" key="3">
    <source>
        <dbReference type="ARBA" id="ARBA00022989"/>
    </source>
</evidence>
<feature type="transmembrane region" description="Helical" evidence="5">
    <location>
        <begin position="111"/>
        <end position="132"/>
    </location>
</feature>
<comment type="caution">
    <text evidence="6">The sequence shown here is derived from an EMBL/GenBank/DDBJ whole genome shotgun (WGS) entry which is preliminary data.</text>
</comment>
<organism evidence="6 7">
    <name type="scientific">Natronococcus amylolyticus DSM 10524</name>
    <dbReference type="NCBI Taxonomy" id="1227497"/>
    <lineage>
        <taxon>Archaea</taxon>
        <taxon>Methanobacteriati</taxon>
        <taxon>Methanobacteriota</taxon>
        <taxon>Stenosarchaea group</taxon>
        <taxon>Halobacteria</taxon>
        <taxon>Halobacteriales</taxon>
        <taxon>Natrialbaceae</taxon>
        <taxon>Natronococcus</taxon>
    </lineage>
</organism>
<feature type="transmembrane region" description="Helical" evidence="5">
    <location>
        <begin position="173"/>
        <end position="193"/>
    </location>
</feature>
<feature type="transmembrane region" description="Helical" evidence="5">
    <location>
        <begin position="138"/>
        <end position="161"/>
    </location>
</feature>
<dbReference type="AlphaFoldDB" id="L9XEH2"/>
<dbReference type="Proteomes" id="UP000011688">
    <property type="component" value="Unassembled WGS sequence"/>
</dbReference>
<dbReference type="eggNOG" id="arCOG02191">
    <property type="taxonomic scope" value="Archaea"/>
</dbReference>
<dbReference type="RefSeq" id="WP_005553550.1">
    <property type="nucleotide sequence ID" value="NZ_AOIB01000013.1"/>
</dbReference>
<comment type="subcellular location">
    <subcellularLocation>
        <location evidence="1">Membrane</location>
        <topology evidence="1">Multi-pass membrane protein</topology>
    </subcellularLocation>
</comment>
<keyword evidence="3 5" id="KW-1133">Transmembrane helix</keyword>
<feature type="transmembrane region" description="Helical" evidence="5">
    <location>
        <begin position="242"/>
        <end position="267"/>
    </location>
</feature>
<proteinExistence type="predicted"/>
<dbReference type="STRING" id="1227497.C491_02530"/>
<dbReference type="EMBL" id="AOIB01000013">
    <property type="protein sequence ID" value="ELY60140.1"/>
    <property type="molecule type" value="Genomic_DNA"/>
</dbReference>
<evidence type="ECO:0000256" key="1">
    <source>
        <dbReference type="ARBA" id="ARBA00004141"/>
    </source>
</evidence>
<evidence type="ECO:0000256" key="4">
    <source>
        <dbReference type="ARBA" id="ARBA00023136"/>
    </source>
</evidence>